<reference evidence="6 7" key="1">
    <citation type="submission" date="2017-09" db="EMBL/GenBank/DDBJ databases">
        <title>Depth-based differentiation of microbial function through sediment-hosted aquifers and enrichment of novel symbionts in the deep terrestrial subsurface.</title>
        <authorList>
            <person name="Probst A.J."/>
            <person name="Ladd B."/>
            <person name="Jarett J.K."/>
            <person name="Geller-Mcgrath D.E."/>
            <person name="Sieber C.M."/>
            <person name="Emerson J.B."/>
            <person name="Anantharaman K."/>
            <person name="Thomas B.C."/>
            <person name="Malmstrom R."/>
            <person name="Stieglmeier M."/>
            <person name="Klingl A."/>
            <person name="Woyke T."/>
            <person name="Ryan C.M."/>
            <person name="Banfield J.F."/>
        </authorList>
    </citation>
    <scope>NUCLEOTIDE SEQUENCE [LARGE SCALE GENOMIC DNA]</scope>
    <source>
        <strain evidence="6">CG11_big_fil_rev_8_21_14_0_20_40_12</strain>
    </source>
</reference>
<accession>A0A2H0KIW4</accession>
<keyword evidence="4" id="KW-0472">Membrane</keyword>
<evidence type="ECO:0000256" key="4">
    <source>
        <dbReference type="SAM" id="Phobius"/>
    </source>
</evidence>
<evidence type="ECO:0000256" key="3">
    <source>
        <dbReference type="ARBA" id="ARBA00022679"/>
    </source>
</evidence>
<dbReference type="Pfam" id="PF13632">
    <property type="entry name" value="Glyco_trans_2_3"/>
    <property type="match status" value="1"/>
</dbReference>
<keyword evidence="4" id="KW-1133">Transmembrane helix</keyword>
<protein>
    <submittedName>
        <fullName evidence="6">Glycosyl transferase</fullName>
    </submittedName>
</protein>
<dbReference type="Proteomes" id="UP000231371">
    <property type="component" value="Unassembled WGS sequence"/>
</dbReference>
<feature type="transmembrane region" description="Helical" evidence="4">
    <location>
        <begin position="261"/>
        <end position="282"/>
    </location>
</feature>
<dbReference type="PANTHER" id="PTHR43179:SF12">
    <property type="entry name" value="GALACTOFURANOSYLTRANSFERASE GLFT2"/>
    <property type="match status" value="1"/>
</dbReference>
<dbReference type="AlphaFoldDB" id="A0A2H0KIW4"/>
<dbReference type="GO" id="GO:0016757">
    <property type="term" value="F:glycosyltransferase activity"/>
    <property type="evidence" value="ECO:0007669"/>
    <property type="project" value="UniProtKB-KW"/>
</dbReference>
<dbReference type="InterPro" id="IPR029044">
    <property type="entry name" value="Nucleotide-diphossugar_trans"/>
</dbReference>
<evidence type="ECO:0000259" key="5">
    <source>
        <dbReference type="Pfam" id="PF13632"/>
    </source>
</evidence>
<keyword evidence="3 6" id="KW-0808">Transferase</keyword>
<dbReference type="PANTHER" id="PTHR43179">
    <property type="entry name" value="RHAMNOSYLTRANSFERASE WBBL"/>
    <property type="match status" value="1"/>
</dbReference>
<evidence type="ECO:0000256" key="1">
    <source>
        <dbReference type="ARBA" id="ARBA00006739"/>
    </source>
</evidence>
<dbReference type="SUPFAM" id="SSF53448">
    <property type="entry name" value="Nucleotide-diphospho-sugar transferases"/>
    <property type="match status" value="1"/>
</dbReference>
<keyword evidence="2" id="KW-0328">Glycosyltransferase</keyword>
<keyword evidence="4" id="KW-0812">Transmembrane</keyword>
<feature type="domain" description="Glycosyltransferase 2-like" evidence="5">
    <location>
        <begin position="73"/>
        <end position="274"/>
    </location>
</feature>
<evidence type="ECO:0000313" key="6">
    <source>
        <dbReference type="EMBL" id="PIQ70503.1"/>
    </source>
</evidence>
<sequence length="334" mass="37632">MKTSVIIPVRTITPYVKETVSFLKSQSEKDFEIIIITDQKESLRGTKVYFSGNPTPAFKRNLGARKAKGSILAFLDDDSYPDKNWLRNALKVFGENEKFVGVCGPTLTPLQDSVYQKASGWVWASRLGSGGAGVYRNKIMPRREVDDFPSVNLLVRKAAFEKVGGFDINHWPGEDTKLCLDLTKTGGKIIYDPKILVFHHRRAVFGPHLKQISRYAVRRGYFARVFPQTSFRLGYLIPSLFAYGLLVGLVLVLFFPILEPFYFTLIAVYITMLVLSGLDSAIVGKNLLFLILVPLAIIATHLTYGFLFPFGYFKKGLRTIPRRVDSQKRVYVGG</sequence>
<comment type="similarity">
    <text evidence="1">Belongs to the glycosyltransferase 2 family.</text>
</comment>
<evidence type="ECO:0000256" key="2">
    <source>
        <dbReference type="ARBA" id="ARBA00022676"/>
    </source>
</evidence>
<feature type="transmembrane region" description="Helical" evidence="4">
    <location>
        <begin position="233"/>
        <end position="254"/>
    </location>
</feature>
<organism evidence="6 7">
    <name type="scientific">Candidatus Shapirobacteria bacterium CG11_big_fil_rev_8_21_14_0_20_40_12</name>
    <dbReference type="NCBI Taxonomy" id="1974889"/>
    <lineage>
        <taxon>Bacteria</taxon>
        <taxon>Candidatus Shapironibacteriota</taxon>
    </lineage>
</organism>
<comment type="caution">
    <text evidence="6">The sequence shown here is derived from an EMBL/GenBank/DDBJ whole genome shotgun (WGS) entry which is preliminary data.</text>
</comment>
<gene>
    <name evidence="6" type="ORF">COV89_00045</name>
</gene>
<dbReference type="Gene3D" id="3.90.550.10">
    <property type="entry name" value="Spore Coat Polysaccharide Biosynthesis Protein SpsA, Chain A"/>
    <property type="match status" value="1"/>
</dbReference>
<proteinExistence type="inferred from homology"/>
<feature type="transmembrane region" description="Helical" evidence="4">
    <location>
        <begin position="288"/>
        <end position="313"/>
    </location>
</feature>
<dbReference type="EMBL" id="PCVI01000001">
    <property type="protein sequence ID" value="PIQ70503.1"/>
    <property type="molecule type" value="Genomic_DNA"/>
</dbReference>
<name>A0A2H0KIW4_9BACT</name>
<evidence type="ECO:0000313" key="7">
    <source>
        <dbReference type="Proteomes" id="UP000231371"/>
    </source>
</evidence>
<dbReference type="InterPro" id="IPR001173">
    <property type="entry name" value="Glyco_trans_2-like"/>
</dbReference>